<dbReference type="AlphaFoldDB" id="A0A0B6YH13"/>
<organism evidence="1">
    <name type="scientific">Arion vulgaris</name>
    <dbReference type="NCBI Taxonomy" id="1028688"/>
    <lineage>
        <taxon>Eukaryota</taxon>
        <taxon>Metazoa</taxon>
        <taxon>Spiralia</taxon>
        <taxon>Lophotrochozoa</taxon>
        <taxon>Mollusca</taxon>
        <taxon>Gastropoda</taxon>
        <taxon>Heterobranchia</taxon>
        <taxon>Euthyneura</taxon>
        <taxon>Panpulmonata</taxon>
        <taxon>Eupulmonata</taxon>
        <taxon>Stylommatophora</taxon>
        <taxon>Helicina</taxon>
        <taxon>Arionoidea</taxon>
        <taxon>Arionidae</taxon>
        <taxon>Arion</taxon>
    </lineage>
</organism>
<protein>
    <recommendedName>
        <fullName evidence="2">Ion transport domain-containing protein</fullName>
    </recommendedName>
</protein>
<sequence length="69" mass="8074">APVRYFTHKLSFRGWLRWFFIRNTSTRLGVAIFDFTLKILICASYVVRVELDEVDQYECNGLPCAALEN</sequence>
<proteinExistence type="predicted"/>
<feature type="non-terminal residue" evidence="1">
    <location>
        <position position="69"/>
    </location>
</feature>
<gene>
    <name evidence="1" type="primary">ORF25406</name>
</gene>
<name>A0A0B6YH13_9EUPU</name>
<accession>A0A0B6YH13</accession>
<dbReference type="EMBL" id="HACG01008653">
    <property type="protein sequence ID" value="CEK55518.1"/>
    <property type="molecule type" value="Transcribed_RNA"/>
</dbReference>
<evidence type="ECO:0000313" key="1">
    <source>
        <dbReference type="EMBL" id="CEK55518.1"/>
    </source>
</evidence>
<evidence type="ECO:0008006" key="2">
    <source>
        <dbReference type="Google" id="ProtNLM"/>
    </source>
</evidence>
<reference evidence="1" key="1">
    <citation type="submission" date="2014-12" db="EMBL/GenBank/DDBJ databases">
        <title>Insight into the proteome of Arion vulgaris.</title>
        <authorList>
            <person name="Aradska J."/>
            <person name="Bulat T."/>
            <person name="Smidak R."/>
            <person name="Sarate P."/>
            <person name="Gangsoo J."/>
            <person name="Sialana F."/>
            <person name="Bilban M."/>
            <person name="Lubec G."/>
        </authorList>
    </citation>
    <scope>NUCLEOTIDE SEQUENCE</scope>
    <source>
        <tissue evidence="1">Skin</tissue>
    </source>
</reference>
<feature type="non-terminal residue" evidence="1">
    <location>
        <position position="1"/>
    </location>
</feature>